<dbReference type="AlphaFoldDB" id="A0A381CII3"/>
<sequence>MKDKSLEELNILKIVIYVLSFITVCTALILFLLLPVLKDYKQTHLRKNSQAAIFNAAKAKLDASENKISALRTENNKSLEQFEQQFNLTHFQNFLEKYFENIQITELKLDKKEKYLTHRINIRASINNPRRLYDFIDALAQYNNLVKIDYPMTLKASDHGIMINLNVQIYSN</sequence>
<accession>A0A381CII3</accession>
<dbReference type="GeneID" id="66544542"/>
<dbReference type="RefSeq" id="WP_002780767.1">
    <property type="nucleotide sequence ID" value="NZ_AANHVQ020000007.1"/>
</dbReference>
<dbReference type="STRING" id="195.ATE51_03306"/>
<evidence type="ECO:0000313" key="1">
    <source>
        <dbReference type="EMBL" id="EAK4358406.1"/>
    </source>
</evidence>
<dbReference type="EMBL" id="AACGFG010000007">
    <property type="protein sequence ID" value="EAK4358406.1"/>
    <property type="molecule type" value="Genomic_DNA"/>
</dbReference>
<dbReference type="Proteomes" id="UP000365807">
    <property type="component" value="Unassembled WGS sequence"/>
</dbReference>
<dbReference type="OrthoDB" id="5372846at2"/>
<reference evidence="1 2" key="1">
    <citation type="submission" date="2018-06" db="EMBL/GenBank/DDBJ databases">
        <authorList>
            <consortium name="NARMS: The National Antimicrobial Resistance Monitoring System"/>
        </authorList>
    </citation>
    <scope>NUCLEOTIDE SEQUENCE [LARGE SCALE GENOMIC DNA]</scope>
    <source>
        <strain evidence="1 2">FSIS11807978</strain>
    </source>
</reference>
<name>A0A381CII3_CAMCO</name>
<comment type="caution">
    <text evidence="1">The sequence shown here is derived from an EMBL/GenBank/DDBJ whole genome shotgun (WGS) entry which is preliminary data.</text>
</comment>
<organism evidence="1 2">
    <name type="scientific">Campylobacter coli</name>
    <dbReference type="NCBI Taxonomy" id="195"/>
    <lineage>
        <taxon>Bacteria</taxon>
        <taxon>Pseudomonadati</taxon>
        <taxon>Campylobacterota</taxon>
        <taxon>Epsilonproteobacteria</taxon>
        <taxon>Campylobacterales</taxon>
        <taxon>Campylobacteraceae</taxon>
        <taxon>Campylobacter</taxon>
    </lineage>
</organism>
<evidence type="ECO:0000313" key="2">
    <source>
        <dbReference type="Proteomes" id="UP000365807"/>
    </source>
</evidence>
<proteinExistence type="predicted"/>
<protein>
    <submittedName>
        <fullName evidence="1">Uncharacterized protein</fullName>
    </submittedName>
</protein>
<gene>
    <name evidence="1" type="ORF">C6T04_05695</name>
</gene>